<dbReference type="OrthoDB" id="2130356at2759"/>
<keyword evidence="2" id="KW-1133">Transmembrane helix</keyword>
<evidence type="ECO:0000313" key="4">
    <source>
        <dbReference type="Proteomes" id="UP000320333"/>
    </source>
</evidence>
<accession>A0A507FDA9</accession>
<evidence type="ECO:0000256" key="2">
    <source>
        <dbReference type="SAM" id="Phobius"/>
    </source>
</evidence>
<proteinExistence type="predicted"/>
<sequence length="106" mass="11306">MDFIKSQVETHTRLPFAKAVSLAMIGAIASSFLLIAIRSSFRKYGRGYIPGSDAFKRSKGKTGKGVGWKNPKRSGAKGRGGALGGNVWRGARAPTGLKGVMRARII</sequence>
<feature type="region of interest" description="Disordered" evidence="1">
    <location>
        <begin position="58"/>
        <end position="85"/>
    </location>
</feature>
<evidence type="ECO:0000313" key="3">
    <source>
        <dbReference type="EMBL" id="TPX73266.1"/>
    </source>
</evidence>
<feature type="transmembrane region" description="Helical" evidence="2">
    <location>
        <begin position="16"/>
        <end position="37"/>
    </location>
</feature>
<dbReference type="AlphaFoldDB" id="A0A507FDA9"/>
<gene>
    <name evidence="3" type="ORF">CcCBS67573_g05453</name>
</gene>
<keyword evidence="2" id="KW-0472">Membrane</keyword>
<reference evidence="3 4" key="1">
    <citation type="journal article" date="2019" name="Sci. Rep.">
        <title>Comparative genomics of chytrid fungi reveal insights into the obligate biotrophic and pathogenic lifestyle of Synchytrium endobioticum.</title>
        <authorList>
            <person name="van de Vossenberg B.T.L.H."/>
            <person name="Warris S."/>
            <person name="Nguyen H.D.T."/>
            <person name="van Gent-Pelzer M.P.E."/>
            <person name="Joly D.L."/>
            <person name="van de Geest H.C."/>
            <person name="Bonants P.J.M."/>
            <person name="Smith D.S."/>
            <person name="Levesque C.A."/>
            <person name="van der Lee T.A.J."/>
        </authorList>
    </citation>
    <scope>NUCLEOTIDE SEQUENCE [LARGE SCALE GENOMIC DNA]</scope>
    <source>
        <strain evidence="3 4">CBS 675.73</strain>
    </source>
</reference>
<keyword evidence="2" id="KW-0812">Transmembrane</keyword>
<organism evidence="3 4">
    <name type="scientific">Chytriomyces confervae</name>
    <dbReference type="NCBI Taxonomy" id="246404"/>
    <lineage>
        <taxon>Eukaryota</taxon>
        <taxon>Fungi</taxon>
        <taxon>Fungi incertae sedis</taxon>
        <taxon>Chytridiomycota</taxon>
        <taxon>Chytridiomycota incertae sedis</taxon>
        <taxon>Chytridiomycetes</taxon>
        <taxon>Chytridiales</taxon>
        <taxon>Chytriomycetaceae</taxon>
        <taxon>Chytriomyces</taxon>
    </lineage>
</organism>
<comment type="caution">
    <text evidence="3">The sequence shown here is derived from an EMBL/GenBank/DDBJ whole genome shotgun (WGS) entry which is preliminary data.</text>
</comment>
<name>A0A507FDA9_9FUNG</name>
<keyword evidence="4" id="KW-1185">Reference proteome</keyword>
<protein>
    <submittedName>
        <fullName evidence="3">Uncharacterized protein</fullName>
    </submittedName>
</protein>
<evidence type="ECO:0000256" key="1">
    <source>
        <dbReference type="SAM" id="MobiDB-lite"/>
    </source>
</evidence>
<dbReference type="EMBL" id="QEAP01000197">
    <property type="protein sequence ID" value="TPX73266.1"/>
    <property type="molecule type" value="Genomic_DNA"/>
</dbReference>
<dbReference type="Proteomes" id="UP000320333">
    <property type="component" value="Unassembled WGS sequence"/>
</dbReference>